<evidence type="ECO:0000313" key="3">
    <source>
        <dbReference type="Proteomes" id="UP000720124"/>
    </source>
</evidence>
<feature type="region of interest" description="Disordered" evidence="1">
    <location>
        <begin position="1"/>
        <end position="24"/>
    </location>
</feature>
<keyword evidence="3" id="KW-1185">Reference proteome</keyword>
<accession>A0ABS7LS26</accession>
<organism evidence="2 3">
    <name type="scientific">Rhizobium bangladeshense</name>
    <dbReference type="NCBI Taxonomy" id="1138189"/>
    <lineage>
        <taxon>Bacteria</taxon>
        <taxon>Pseudomonadati</taxon>
        <taxon>Pseudomonadota</taxon>
        <taxon>Alphaproteobacteria</taxon>
        <taxon>Hyphomicrobiales</taxon>
        <taxon>Rhizobiaceae</taxon>
        <taxon>Rhizobium/Agrobacterium group</taxon>
        <taxon>Rhizobium</taxon>
    </lineage>
</organism>
<proteinExistence type="predicted"/>
<comment type="caution">
    <text evidence="2">The sequence shown here is derived from an EMBL/GenBank/DDBJ whole genome shotgun (WGS) entry which is preliminary data.</text>
</comment>
<dbReference type="RefSeq" id="WP_222012549.1">
    <property type="nucleotide sequence ID" value="NZ_JABTXI010000026.1"/>
</dbReference>
<dbReference type="Proteomes" id="UP000720124">
    <property type="component" value="Unassembled WGS sequence"/>
</dbReference>
<evidence type="ECO:0000256" key="1">
    <source>
        <dbReference type="SAM" id="MobiDB-lite"/>
    </source>
</evidence>
<sequence>MTIQRPVPKPPAKRQSFRPSTRGSLSAIVETPAAFTDLAPESPRPAELLMGIRAEDGVTLSALDIACWEMILSWTYDIDPAMEARAYRIPTSALRRFLGEYVKSAEVVASFNKLADVKLTFGSAARLYSGVSMLTTWREAEKDDEFLAWQFPEPIRIIMSDMKSYAHIELAAIVAKKSSKYSTAIYKWLALEAAKRKWIAGGDNRFCVPITPDELADLVDFVRDEKGSYNIGKLSAVVSAHENDYDSVRRFKASGKPIHAKRRGRPVEVYEFTVELQAPSPQHIKPNYRPSNLRELGVGGIDDPRFMVQSDMWVRAQRAFSDANPTYLHANYWKLWLTALSEAVDSKPLTSAWDKRMYRGASLLDQIETEGADKAAWGLIVEEVSSPDLIDFLRADVSRGTKVIGLAECDRRERVGWKADKKRAAINSYYDRHRSSSIPEEYQTEATVVYKPEEANAFDPVTYFDFEPAPEPVAMSFDTCSEICLRFKPVHIDFLEAKAFSLIKSGETGGRKVTVVSTYHDPDTAGTDTWEQEIDVDFEEWCQLLTNLQPHLDGPEVYQ</sequence>
<dbReference type="EMBL" id="JABTXI010000026">
    <property type="protein sequence ID" value="MBY3594256.1"/>
    <property type="molecule type" value="Genomic_DNA"/>
</dbReference>
<name>A0ABS7LS26_9HYPH</name>
<reference evidence="2 3" key="1">
    <citation type="submission" date="2020-06" db="EMBL/GenBank/DDBJ databases">
        <title>Global-level population genomics: horizontal gene transfer, symbiosis and evolution in Rhizobia.</title>
        <authorList>
            <person name="Gai Y."/>
        </authorList>
    </citation>
    <scope>NUCLEOTIDE SEQUENCE [LARGE SCALE GENOMIC DNA]</scope>
    <source>
        <strain evidence="2 3">PLR6_1b</strain>
    </source>
</reference>
<gene>
    <name evidence="2" type="ORF">HJA87_31130</name>
</gene>
<evidence type="ECO:0008006" key="4">
    <source>
        <dbReference type="Google" id="ProtNLM"/>
    </source>
</evidence>
<protein>
    <recommendedName>
        <fullName evidence="4">RepB family plasmid replication initiator protein</fullName>
    </recommendedName>
</protein>
<evidence type="ECO:0000313" key="2">
    <source>
        <dbReference type="EMBL" id="MBY3594256.1"/>
    </source>
</evidence>